<evidence type="ECO:0000313" key="1">
    <source>
        <dbReference type="EMBL" id="OWZ10549.1"/>
    </source>
</evidence>
<accession>A0A225W006</accession>
<dbReference type="OrthoDB" id="98112at2759"/>
<name>A0A225W006_9STRA</name>
<dbReference type="PANTHER" id="PTHR33050">
    <property type="entry name" value="REVERSE TRANSCRIPTASE DOMAIN-CONTAINING PROTEIN"/>
    <property type="match status" value="1"/>
</dbReference>
<dbReference type="EMBL" id="NBNE01002411">
    <property type="protein sequence ID" value="OWZ10549.1"/>
    <property type="molecule type" value="Genomic_DNA"/>
</dbReference>
<dbReference type="InterPro" id="IPR052055">
    <property type="entry name" value="Hepadnavirus_pol/RT"/>
</dbReference>
<dbReference type="STRING" id="4795.A0A225W006"/>
<organism evidence="1 2">
    <name type="scientific">Phytophthora megakarya</name>
    <dbReference type="NCBI Taxonomy" id="4795"/>
    <lineage>
        <taxon>Eukaryota</taxon>
        <taxon>Sar</taxon>
        <taxon>Stramenopiles</taxon>
        <taxon>Oomycota</taxon>
        <taxon>Peronosporomycetes</taxon>
        <taxon>Peronosporales</taxon>
        <taxon>Peronosporaceae</taxon>
        <taxon>Phytophthora</taxon>
    </lineage>
</organism>
<protein>
    <submittedName>
        <fullName evidence="1">Uncharacterized protein</fullName>
    </submittedName>
</protein>
<proteinExistence type="predicted"/>
<dbReference type="PANTHER" id="PTHR33050:SF7">
    <property type="entry name" value="RIBONUCLEASE H"/>
    <property type="match status" value="1"/>
</dbReference>
<keyword evidence="2" id="KW-1185">Reference proteome</keyword>
<gene>
    <name evidence="1" type="ORF">PHMEG_00016588</name>
</gene>
<reference evidence="2" key="1">
    <citation type="submission" date="2017-03" db="EMBL/GenBank/DDBJ databases">
        <title>Phytopthora megakarya and P. palmivora, two closely related causual agents of cacao black pod achieved similar genome size and gene model numbers by different mechanisms.</title>
        <authorList>
            <person name="Ali S."/>
            <person name="Shao J."/>
            <person name="Larry D.J."/>
            <person name="Kronmiller B."/>
            <person name="Shen D."/>
            <person name="Strem M.D."/>
            <person name="Melnick R.L."/>
            <person name="Guiltinan M.J."/>
            <person name="Tyler B.M."/>
            <person name="Meinhardt L.W."/>
            <person name="Bailey B.A."/>
        </authorList>
    </citation>
    <scope>NUCLEOTIDE SEQUENCE [LARGE SCALE GENOMIC DNA]</scope>
    <source>
        <strain evidence="2">zdho120</strain>
    </source>
</reference>
<dbReference type="AlphaFoldDB" id="A0A225W006"/>
<sequence length="361" mass="41259">MINDYSFPRGASVHGAIQLPYYFLKSTASYFTRIYQLRSKFHYLEVLIVLRDVSGAFRHVPVHEDAVHMIGICLASGHASFSRQCVVRRHTCTEVSSANRRDNANFALRKVMLTVLGRTAIITKKLTPWSSTNKELGLVWNTVDGTVSIPLDMMDRALAQVDSVLSARKTSKADLAKLLGVFPHVATCFLSARAFYQRAHTAMINMNPFTRHPITDVVVENWRWFKAVLLHNERFNLVPVSQFADLASPTVHMYMDASNVWLWVLEPQTRELLRLWYTADALIALKDPDTNFNNVTDLQNAVLAAFVWGSHWLSDDRRNSTHVRLHIGNTSAVSWASRRLSHHPTVYLYYRLLSLIELQYE</sequence>
<dbReference type="Proteomes" id="UP000198211">
    <property type="component" value="Unassembled WGS sequence"/>
</dbReference>
<evidence type="ECO:0000313" key="2">
    <source>
        <dbReference type="Proteomes" id="UP000198211"/>
    </source>
</evidence>
<comment type="caution">
    <text evidence="1">The sequence shown here is derived from an EMBL/GenBank/DDBJ whole genome shotgun (WGS) entry which is preliminary data.</text>
</comment>